<accession>A0A1H5X9L3</accession>
<proteinExistence type="predicted"/>
<protein>
    <submittedName>
        <fullName evidence="4">Sirohydrochlorin ferrochelatase</fullName>
    </submittedName>
</protein>
<name>A0A1H5X9L3_9RHOB</name>
<sequence>MAHGQPSAPEKPEAALAGLAARVAEHLPGWRVRSATMASGDRLEREAAAMAGGGLVYPFFMAAGWFASRVLPRRIGRTDLCVAVPFGLDPGLPGLTATILSEIGSGRIGHVLLAAHGSARGTAAGKAAADFAGRLGGELPDIPLSTGFVEQAPGITEAAAGLGEDAVCLPFFAMPGAHCREDVPEALTRAGFRGRLLPVLGADRRVPALVADALKRAATGAAAA</sequence>
<dbReference type="Pfam" id="PF01903">
    <property type="entry name" value="CbiX"/>
    <property type="match status" value="1"/>
</dbReference>
<dbReference type="InterPro" id="IPR002762">
    <property type="entry name" value="CbiX-like"/>
</dbReference>
<keyword evidence="5" id="KW-1185">Reference proteome</keyword>
<dbReference type="PANTHER" id="PTHR33542:SF3">
    <property type="entry name" value="SIROHYDROCHLORIN FERROCHELATASE, CHLOROPLASTIC"/>
    <property type="match status" value="1"/>
</dbReference>
<gene>
    <name evidence="4" type="ORF">SAMN05421751_11047</name>
</gene>
<dbReference type="AlphaFoldDB" id="A0A1H5X9L3"/>
<keyword evidence="2" id="KW-0456">Lyase</keyword>
<keyword evidence="3" id="KW-1133">Transmembrane helix</keyword>
<keyword evidence="1" id="KW-0479">Metal-binding</keyword>
<dbReference type="Gene3D" id="3.40.50.1400">
    <property type="match status" value="2"/>
</dbReference>
<dbReference type="InterPro" id="IPR050963">
    <property type="entry name" value="Sirohydro_Cobaltochel/CbiX"/>
</dbReference>
<dbReference type="EMBL" id="FNVD01000010">
    <property type="protein sequence ID" value="SEG08140.1"/>
    <property type="molecule type" value="Genomic_DNA"/>
</dbReference>
<feature type="transmembrane region" description="Helical" evidence="3">
    <location>
        <begin position="47"/>
        <end position="67"/>
    </location>
</feature>
<dbReference type="GO" id="GO:0046872">
    <property type="term" value="F:metal ion binding"/>
    <property type="evidence" value="ECO:0007669"/>
    <property type="project" value="UniProtKB-KW"/>
</dbReference>
<dbReference type="SUPFAM" id="SSF53800">
    <property type="entry name" value="Chelatase"/>
    <property type="match status" value="2"/>
</dbReference>
<evidence type="ECO:0000313" key="4">
    <source>
        <dbReference type="EMBL" id="SEG08140.1"/>
    </source>
</evidence>
<dbReference type="GO" id="GO:0016829">
    <property type="term" value="F:lyase activity"/>
    <property type="evidence" value="ECO:0007669"/>
    <property type="project" value="UniProtKB-KW"/>
</dbReference>
<evidence type="ECO:0000256" key="1">
    <source>
        <dbReference type="ARBA" id="ARBA00022723"/>
    </source>
</evidence>
<dbReference type="PANTHER" id="PTHR33542">
    <property type="entry name" value="SIROHYDROCHLORIN FERROCHELATASE, CHLOROPLASTIC"/>
    <property type="match status" value="1"/>
</dbReference>
<keyword evidence="3" id="KW-0472">Membrane</keyword>
<keyword evidence="3" id="KW-0812">Transmembrane</keyword>
<organism evidence="4 5">
    <name type="scientific">Jhaorihella thermophila</name>
    <dbReference type="NCBI Taxonomy" id="488547"/>
    <lineage>
        <taxon>Bacteria</taxon>
        <taxon>Pseudomonadati</taxon>
        <taxon>Pseudomonadota</taxon>
        <taxon>Alphaproteobacteria</taxon>
        <taxon>Rhodobacterales</taxon>
        <taxon>Paracoccaceae</taxon>
        <taxon>Jhaorihella</taxon>
    </lineage>
</organism>
<dbReference type="Proteomes" id="UP000236742">
    <property type="component" value="Unassembled WGS sequence"/>
</dbReference>
<evidence type="ECO:0000256" key="2">
    <source>
        <dbReference type="ARBA" id="ARBA00023239"/>
    </source>
</evidence>
<reference evidence="4 5" key="1">
    <citation type="submission" date="2016-10" db="EMBL/GenBank/DDBJ databases">
        <authorList>
            <person name="de Groot N.N."/>
        </authorList>
    </citation>
    <scope>NUCLEOTIDE SEQUENCE [LARGE SCALE GENOMIC DNA]</scope>
    <source>
        <strain evidence="4 5">DSM 23413</strain>
    </source>
</reference>
<evidence type="ECO:0000256" key="3">
    <source>
        <dbReference type="SAM" id="Phobius"/>
    </source>
</evidence>
<evidence type="ECO:0000313" key="5">
    <source>
        <dbReference type="Proteomes" id="UP000236742"/>
    </source>
</evidence>